<dbReference type="InterPro" id="IPR023401">
    <property type="entry name" value="ODC_N"/>
</dbReference>
<dbReference type="PIRSF" id="PIRSF001439">
    <property type="entry name" value="CryM"/>
    <property type="match status" value="1"/>
</dbReference>
<dbReference type="FunFam" id="3.40.50.720:FF:000311">
    <property type="entry name" value="Ornithine cyclodeaminase"/>
    <property type="match status" value="1"/>
</dbReference>
<dbReference type="GO" id="GO:0019752">
    <property type="term" value="P:carboxylic acid metabolic process"/>
    <property type="evidence" value="ECO:0007669"/>
    <property type="project" value="UniProtKB-ARBA"/>
</dbReference>
<dbReference type="AlphaFoldDB" id="A0A947CZF2"/>
<comment type="similarity">
    <text evidence="1">Belongs to the ornithine cyclodeaminase/mu-crystallin family.</text>
</comment>
<proteinExistence type="inferred from homology"/>
<comment type="caution">
    <text evidence="2">The sequence shown here is derived from an EMBL/GenBank/DDBJ whole genome shotgun (WGS) entry which is preliminary data.</text>
</comment>
<organism evidence="2 3">
    <name type="scientific">Prosthecodimorpha staleyi</name>
    <dbReference type="NCBI Taxonomy" id="2840188"/>
    <lineage>
        <taxon>Bacteria</taxon>
        <taxon>Pseudomonadati</taxon>
        <taxon>Pseudomonadota</taxon>
        <taxon>Alphaproteobacteria</taxon>
        <taxon>Hyphomicrobiales</taxon>
        <taxon>Ancalomicrobiaceae</taxon>
        <taxon>Prosthecodimorpha</taxon>
    </lineage>
</organism>
<dbReference type="Pfam" id="PF02423">
    <property type="entry name" value="OCD_Mu_crystall"/>
    <property type="match status" value="1"/>
</dbReference>
<evidence type="ECO:0000313" key="2">
    <source>
        <dbReference type="EMBL" id="MBT9288105.1"/>
    </source>
</evidence>
<dbReference type="SUPFAM" id="SSF51735">
    <property type="entry name" value="NAD(P)-binding Rossmann-fold domains"/>
    <property type="match status" value="1"/>
</dbReference>
<dbReference type="PANTHER" id="PTHR13812">
    <property type="entry name" value="KETIMINE REDUCTASE MU-CRYSTALLIN"/>
    <property type="match status" value="1"/>
</dbReference>
<evidence type="ECO:0000256" key="1">
    <source>
        <dbReference type="ARBA" id="ARBA00008903"/>
    </source>
</evidence>
<dbReference type="Gene3D" id="3.30.1780.10">
    <property type="entry name" value="ornithine cyclodeaminase, domain 1"/>
    <property type="match status" value="1"/>
</dbReference>
<gene>
    <name evidence="2" type="ORF">KL771_01495</name>
</gene>
<dbReference type="GO" id="GO:0005737">
    <property type="term" value="C:cytoplasm"/>
    <property type="evidence" value="ECO:0007669"/>
    <property type="project" value="TreeGrafter"/>
</dbReference>
<accession>A0A947CZF2</accession>
<dbReference type="Gene3D" id="3.40.50.720">
    <property type="entry name" value="NAD(P)-binding Rossmann-like Domain"/>
    <property type="match status" value="1"/>
</dbReference>
<dbReference type="InterPro" id="IPR036291">
    <property type="entry name" value="NAD(P)-bd_dom_sf"/>
</dbReference>
<dbReference type="EMBL" id="JAHHZF010000001">
    <property type="protein sequence ID" value="MBT9288105.1"/>
    <property type="molecule type" value="Genomic_DNA"/>
</dbReference>
<name>A0A947CZF2_9HYPH</name>
<dbReference type="Proteomes" id="UP000766595">
    <property type="component" value="Unassembled WGS sequence"/>
</dbReference>
<dbReference type="GO" id="GO:0016491">
    <property type="term" value="F:oxidoreductase activity"/>
    <property type="evidence" value="ECO:0007669"/>
    <property type="project" value="UniProtKB-ARBA"/>
</dbReference>
<keyword evidence="3" id="KW-1185">Reference proteome</keyword>
<dbReference type="RefSeq" id="WP_261966794.1">
    <property type="nucleotide sequence ID" value="NZ_JAHHZF010000001.1"/>
</dbReference>
<dbReference type="InterPro" id="IPR003462">
    <property type="entry name" value="ODC_Mu_crystall"/>
</dbReference>
<dbReference type="PANTHER" id="PTHR13812:SF19">
    <property type="entry name" value="KETIMINE REDUCTASE MU-CRYSTALLIN"/>
    <property type="match status" value="1"/>
</dbReference>
<evidence type="ECO:0008006" key="4">
    <source>
        <dbReference type="Google" id="ProtNLM"/>
    </source>
</evidence>
<reference evidence="2 3" key="1">
    <citation type="submission" date="2021-06" db="EMBL/GenBank/DDBJ databases">
        <authorList>
            <person name="Grouzdev D.S."/>
            <person name="Koziaeva V."/>
        </authorList>
    </citation>
    <scope>NUCLEOTIDE SEQUENCE [LARGE SCALE GENOMIC DNA]</scope>
    <source>
        <strain evidence="2 3">22</strain>
    </source>
</reference>
<sequence>MLTLDCDILAKALGFGRLIEALRRGHVDGVDLVERVLLTEPGPAGAPPNHLLVWPAWRFGGYAGVKMVSVFPANPDAGKPTNATVYVLFDGRDGRPLATLTGSALTTMKTAADSALAADHLARPDARVLAVLGAGAQAPWQVAALRTVRPRIDRVLIWNRNAARAEALAAHLRQALDVAAETVADAGAAVAQADIVTTVTGSTVPIVEGARLRPGTHVDLVGGFTAAMREADDETIRRGRLWVDTRRFTLADCGDVAGPIAAGVIGAQDIAGDLFELCRGTVPGRREVSEITVFKNAGGGHLDLMTAIAFYERAGAA</sequence>
<protein>
    <recommendedName>
        <fullName evidence="4">Ornithine cyclodeaminase</fullName>
    </recommendedName>
</protein>
<evidence type="ECO:0000313" key="3">
    <source>
        <dbReference type="Proteomes" id="UP000766595"/>
    </source>
</evidence>